<sequence>MELKSLQKLVHNWIVDHGIRYFDILTNTILLSEEVGEISRIIARNYGEQSKKKNCRKSEDLGEELSDVLFIIACLANQTGIDLEKSFYKKLKKKEIRDHDRHYNNQKLK</sequence>
<evidence type="ECO:0000313" key="2">
    <source>
        <dbReference type="EMBL" id="BBA17174.1"/>
    </source>
</evidence>
<organism evidence="2 3">
    <name type="scientific">Blattabacterium cuenoti STAT</name>
    <dbReference type="NCBI Taxonomy" id="1457030"/>
    <lineage>
        <taxon>Bacteria</taxon>
        <taxon>Pseudomonadati</taxon>
        <taxon>Bacteroidota</taxon>
        <taxon>Flavobacteriia</taxon>
        <taxon>Flavobacteriales</taxon>
        <taxon>Blattabacteriaceae</taxon>
        <taxon>Blattabacterium</taxon>
    </lineage>
</organism>
<dbReference type="SUPFAM" id="SSF101386">
    <property type="entry name" value="all-alpha NTP pyrophosphatases"/>
    <property type="match status" value="1"/>
</dbReference>
<dbReference type="InterPro" id="IPR047046">
    <property type="entry name" value="YpjD/YvdC"/>
</dbReference>
<dbReference type="GO" id="GO:0016787">
    <property type="term" value="F:hydrolase activity"/>
    <property type="evidence" value="ECO:0007669"/>
    <property type="project" value="UniProtKB-KW"/>
</dbReference>
<protein>
    <submittedName>
        <fullName evidence="2">Mazg nucleotide pyrophosphohydrolase</fullName>
    </submittedName>
</protein>
<name>A0A224AJY6_9FLAO</name>
<dbReference type="OrthoDB" id="9807397at2"/>
<dbReference type="PIRSF" id="PIRSF029904">
    <property type="entry name" value="UCP029904_pph"/>
    <property type="match status" value="1"/>
</dbReference>
<dbReference type="PANTHER" id="PTHR42692">
    <property type="entry name" value="NUCLEOTIDE PYROPHOSPHOHYDROLASE"/>
    <property type="match status" value="1"/>
</dbReference>
<keyword evidence="2" id="KW-0378">Hydrolase</keyword>
<reference evidence="2 3" key="1">
    <citation type="submission" date="2014-06" db="EMBL/GenBank/DDBJ databases">
        <title>Genome sequence of the intracellular symbiont Blattabacterium cuenoti, strain STAT from the wood feeding cockroach Salganea taiwanensis taiwanensis.</title>
        <authorList>
            <person name="Kinjo Y."/>
            <person name="Ohkuma M."/>
            <person name="Tokuda G."/>
        </authorList>
    </citation>
    <scope>NUCLEOTIDE SEQUENCE [LARGE SCALE GENOMIC DNA]</scope>
    <source>
        <strain evidence="2 3">STAT</strain>
    </source>
</reference>
<keyword evidence="3" id="KW-1185">Reference proteome</keyword>
<gene>
    <name evidence="2" type="ORF">STAT_240</name>
</gene>
<proteinExistence type="predicted"/>
<dbReference type="Gene3D" id="1.10.287.1080">
    <property type="entry name" value="MazG-like"/>
    <property type="match status" value="1"/>
</dbReference>
<accession>A0A224AJY6</accession>
<dbReference type="EMBL" id="AP014608">
    <property type="protein sequence ID" value="BBA17174.1"/>
    <property type="molecule type" value="Genomic_DNA"/>
</dbReference>
<evidence type="ECO:0000313" key="3">
    <source>
        <dbReference type="Proteomes" id="UP000263619"/>
    </source>
</evidence>
<dbReference type="Pfam" id="PF03819">
    <property type="entry name" value="MazG"/>
    <property type="match status" value="1"/>
</dbReference>
<feature type="domain" description="NTP pyrophosphohydrolase MazG-like" evidence="1">
    <location>
        <begin position="25"/>
        <end position="101"/>
    </location>
</feature>
<dbReference type="Proteomes" id="UP000263619">
    <property type="component" value="Chromosome"/>
</dbReference>
<dbReference type="InterPro" id="IPR004518">
    <property type="entry name" value="MazG-like_dom"/>
</dbReference>
<evidence type="ECO:0000259" key="1">
    <source>
        <dbReference type="Pfam" id="PF03819"/>
    </source>
</evidence>
<dbReference type="RefSeq" id="WP_119305453.1">
    <property type="nucleotide sequence ID" value="NZ_AP014608.1"/>
</dbReference>
<dbReference type="InterPro" id="IPR012359">
    <property type="entry name" value="MazG-related_YpjD"/>
</dbReference>
<dbReference type="AlphaFoldDB" id="A0A224AJY6"/>
<dbReference type="CDD" id="cd11531">
    <property type="entry name" value="NTP-PPase_BsYpjD"/>
    <property type="match status" value="1"/>
</dbReference>
<dbReference type="PANTHER" id="PTHR42692:SF1">
    <property type="entry name" value="NUCLEOTIDE PYROPHOSPHOHYDROLASE"/>
    <property type="match status" value="1"/>
</dbReference>